<proteinExistence type="predicted"/>
<sequence>MSHLKETENCILCGSKVPSIGHSRFYVRHDGSTKLSQVISELPTNLHRRLQIDWSLRQFCCRDCKILLEKRQKVSAKVAQIEADILNRINVSKGTCSKKLSYDCDPAINTSTPKRTDVILQTTSHPVPPVSPIQPISSKRLCDRSCQTQTTFQSHEHGHEDLGCKECLGIIQENENTTEGMLETLTSMHSYVPRWTSKENITHFTDIGHVGDQLTVERSVNCLMAVSNGFTATERLEGIYFEIADWHADLKFLDV</sequence>
<dbReference type="OrthoDB" id="5946189at2759"/>
<keyword evidence="2" id="KW-1185">Reference proteome</keyword>
<dbReference type="EMBL" id="CACRXK020024800">
    <property type="protein sequence ID" value="CAB4038965.1"/>
    <property type="molecule type" value="Genomic_DNA"/>
</dbReference>
<evidence type="ECO:0000313" key="1">
    <source>
        <dbReference type="EMBL" id="CAB4038965.1"/>
    </source>
</evidence>
<accession>A0A6S7K0T0</accession>
<reference evidence="1" key="1">
    <citation type="submission" date="2020-04" db="EMBL/GenBank/DDBJ databases">
        <authorList>
            <person name="Alioto T."/>
            <person name="Alioto T."/>
            <person name="Gomez Garrido J."/>
        </authorList>
    </citation>
    <scope>NUCLEOTIDE SEQUENCE</scope>
    <source>
        <strain evidence="1">A484AB</strain>
    </source>
</reference>
<dbReference type="Proteomes" id="UP001152795">
    <property type="component" value="Unassembled WGS sequence"/>
</dbReference>
<dbReference type="AlphaFoldDB" id="A0A6S7K0T0"/>
<evidence type="ECO:0000313" key="2">
    <source>
        <dbReference type="Proteomes" id="UP001152795"/>
    </source>
</evidence>
<protein>
    <submittedName>
        <fullName evidence="1">Uncharacterized protein</fullName>
    </submittedName>
</protein>
<organism evidence="1 2">
    <name type="scientific">Paramuricea clavata</name>
    <name type="common">Red gorgonian</name>
    <name type="synonym">Violescent sea-whip</name>
    <dbReference type="NCBI Taxonomy" id="317549"/>
    <lineage>
        <taxon>Eukaryota</taxon>
        <taxon>Metazoa</taxon>
        <taxon>Cnidaria</taxon>
        <taxon>Anthozoa</taxon>
        <taxon>Octocorallia</taxon>
        <taxon>Malacalcyonacea</taxon>
        <taxon>Plexauridae</taxon>
        <taxon>Paramuricea</taxon>
    </lineage>
</organism>
<comment type="caution">
    <text evidence="1">The sequence shown here is derived from an EMBL/GenBank/DDBJ whole genome shotgun (WGS) entry which is preliminary data.</text>
</comment>
<name>A0A6S7K0T0_PARCT</name>
<gene>
    <name evidence="1" type="ORF">PACLA_8A028715</name>
</gene>